<protein>
    <submittedName>
        <fullName evidence="3">Uncharacterized protein DUF4224</fullName>
    </submittedName>
</protein>
<proteinExistence type="predicted"/>
<reference evidence="3 4" key="1">
    <citation type="submission" date="2018-06" db="EMBL/GenBank/DDBJ databases">
        <title>Genomic Encyclopedia of Type Strains, Phase IV (KMG-IV): sequencing the most valuable type-strain genomes for metagenomic binning, comparative biology and taxonomic classification.</title>
        <authorList>
            <person name="Goeker M."/>
        </authorList>
    </citation>
    <scope>NUCLEOTIDE SEQUENCE [LARGE SCALE GENOMIC DNA]</scope>
    <source>
        <strain evidence="3 4">DSM 25520</strain>
    </source>
</reference>
<feature type="region of interest" description="Disordered" evidence="1">
    <location>
        <begin position="57"/>
        <end position="77"/>
    </location>
</feature>
<organism evidence="3 4">
    <name type="scientific">Eoetvoesiella caeni</name>
    <dbReference type="NCBI Taxonomy" id="645616"/>
    <lineage>
        <taxon>Bacteria</taxon>
        <taxon>Pseudomonadati</taxon>
        <taxon>Pseudomonadota</taxon>
        <taxon>Betaproteobacteria</taxon>
        <taxon>Burkholderiales</taxon>
        <taxon>Alcaligenaceae</taxon>
        <taxon>Eoetvoesiella</taxon>
    </lineage>
</organism>
<name>A0A366HC30_9BURK</name>
<comment type="caution">
    <text evidence="3">The sequence shown here is derived from an EMBL/GenBank/DDBJ whole genome shotgun (WGS) entry which is preliminary data.</text>
</comment>
<evidence type="ECO:0000313" key="4">
    <source>
        <dbReference type="Proteomes" id="UP000253628"/>
    </source>
</evidence>
<dbReference type="EMBL" id="QNRQ01000005">
    <property type="protein sequence ID" value="RBP39337.1"/>
    <property type="molecule type" value="Genomic_DNA"/>
</dbReference>
<dbReference type="Proteomes" id="UP000253628">
    <property type="component" value="Unassembled WGS sequence"/>
</dbReference>
<accession>A0A366HC30</accession>
<evidence type="ECO:0000313" key="3">
    <source>
        <dbReference type="EMBL" id="RBP39337.1"/>
    </source>
</evidence>
<sequence>MSEFFLTDEELCLLTGIATGRDKRTREELQCEHLRKQGIAFYPNARGKPVVVRESLTAPKNAPAPKPAWEPKVLRMG</sequence>
<dbReference type="RefSeq" id="WP_113933300.1">
    <property type="nucleotide sequence ID" value="NZ_JACCEU010000003.1"/>
</dbReference>
<evidence type="ECO:0000256" key="1">
    <source>
        <dbReference type="SAM" id="MobiDB-lite"/>
    </source>
</evidence>
<feature type="domain" description="DUF4224" evidence="2">
    <location>
        <begin position="5"/>
        <end position="55"/>
    </location>
</feature>
<dbReference type="Pfam" id="PF13986">
    <property type="entry name" value="DUF4224"/>
    <property type="match status" value="1"/>
</dbReference>
<dbReference type="InterPro" id="IPR025319">
    <property type="entry name" value="DUF4224"/>
</dbReference>
<dbReference type="OrthoDB" id="8612748at2"/>
<gene>
    <name evidence="3" type="ORF">DFR37_105130</name>
</gene>
<evidence type="ECO:0000259" key="2">
    <source>
        <dbReference type="Pfam" id="PF13986"/>
    </source>
</evidence>
<dbReference type="AlphaFoldDB" id="A0A366HC30"/>
<keyword evidence="4" id="KW-1185">Reference proteome</keyword>